<organism evidence="3 4">
    <name type="scientific">Phytophthora nicotianae P1976</name>
    <dbReference type="NCBI Taxonomy" id="1317066"/>
    <lineage>
        <taxon>Eukaryota</taxon>
        <taxon>Sar</taxon>
        <taxon>Stramenopiles</taxon>
        <taxon>Oomycota</taxon>
        <taxon>Peronosporomycetes</taxon>
        <taxon>Peronosporales</taxon>
        <taxon>Peronosporaceae</taxon>
        <taxon>Phytophthora</taxon>
    </lineage>
</organism>
<reference evidence="3 4" key="1">
    <citation type="submission" date="2013-11" db="EMBL/GenBank/DDBJ databases">
        <title>The Genome Sequence of Phytophthora parasitica P1976.</title>
        <authorList>
            <consortium name="The Broad Institute Genomics Platform"/>
            <person name="Russ C."/>
            <person name="Tyler B."/>
            <person name="Panabieres F."/>
            <person name="Shan W."/>
            <person name="Tripathy S."/>
            <person name="Grunwald N."/>
            <person name="Machado M."/>
            <person name="Johnson C.S."/>
            <person name="Walker B."/>
            <person name="Young S."/>
            <person name="Zeng Q."/>
            <person name="Gargeya S."/>
            <person name="Fitzgerald M."/>
            <person name="Haas B."/>
            <person name="Abouelleil A."/>
            <person name="Allen A.W."/>
            <person name="Alvarado L."/>
            <person name="Arachchi H.M."/>
            <person name="Berlin A.M."/>
            <person name="Chapman S.B."/>
            <person name="Gainer-Dewar J."/>
            <person name="Goldberg J."/>
            <person name="Griggs A."/>
            <person name="Gujja S."/>
            <person name="Hansen M."/>
            <person name="Howarth C."/>
            <person name="Imamovic A."/>
            <person name="Ireland A."/>
            <person name="Larimer J."/>
            <person name="McCowan C."/>
            <person name="Murphy C."/>
            <person name="Pearson M."/>
            <person name="Poon T.W."/>
            <person name="Priest M."/>
            <person name="Roberts A."/>
            <person name="Saif S."/>
            <person name="Shea T."/>
            <person name="Sisk P."/>
            <person name="Sykes S."/>
            <person name="Wortman J."/>
            <person name="Nusbaum C."/>
            <person name="Birren B."/>
        </authorList>
    </citation>
    <scope>NUCLEOTIDE SEQUENCE [LARGE SCALE GENOMIC DNA]</scope>
    <source>
        <strain evidence="3 4">P1976</strain>
    </source>
</reference>
<evidence type="ECO:0008006" key="5">
    <source>
        <dbReference type="Google" id="ProtNLM"/>
    </source>
</evidence>
<keyword evidence="2" id="KW-0732">Signal</keyword>
<evidence type="ECO:0000256" key="2">
    <source>
        <dbReference type="SAM" id="SignalP"/>
    </source>
</evidence>
<gene>
    <name evidence="3" type="ORF">F444_06810</name>
</gene>
<dbReference type="AlphaFoldDB" id="A0A081AH05"/>
<feature type="region of interest" description="Disordered" evidence="1">
    <location>
        <begin position="36"/>
        <end position="67"/>
    </location>
</feature>
<dbReference type="Proteomes" id="UP000028582">
    <property type="component" value="Unassembled WGS sequence"/>
</dbReference>
<evidence type="ECO:0000256" key="1">
    <source>
        <dbReference type="SAM" id="MobiDB-lite"/>
    </source>
</evidence>
<dbReference type="EMBL" id="ANJA01001221">
    <property type="protein sequence ID" value="ETO78166.1"/>
    <property type="molecule type" value="Genomic_DNA"/>
</dbReference>
<proteinExistence type="predicted"/>
<accession>A0A081AH05</accession>
<comment type="caution">
    <text evidence="3">The sequence shown here is derived from an EMBL/GenBank/DDBJ whole genome shotgun (WGS) entry which is preliminary data.</text>
</comment>
<evidence type="ECO:0000313" key="3">
    <source>
        <dbReference type="EMBL" id="ETO78166.1"/>
    </source>
</evidence>
<protein>
    <recommendedName>
        <fullName evidence="5">Pectate lyase</fullName>
    </recommendedName>
</protein>
<feature type="signal peptide" evidence="2">
    <location>
        <begin position="1"/>
        <end position="18"/>
    </location>
</feature>
<sequence>MIVALAMLATFLIAETQAHGHIRGGESMALVLSENPPAEMTDDSCDASNGPGCQRRLSEQDEGRLDAPPEFIPTKEWQDILPNQAIPPGLYIRVNLETGKKEAKLLE</sequence>
<name>A0A081AH05_PHYNI</name>
<feature type="chain" id="PRO_5001754047" description="Pectate lyase" evidence="2">
    <location>
        <begin position="19"/>
        <end position="107"/>
    </location>
</feature>
<feature type="compositionally biased region" description="Basic and acidic residues" evidence="1">
    <location>
        <begin position="56"/>
        <end position="67"/>
    </location>
</feature>
<evidence type="ECO:0000313" key="4">
    <source>
        <dbReference type="Proteomes" id="UP000028582"/>
    </source>
</evidence>
<dbReference type="OrthoDB" id="448649at2759"/>